<evidence type="ECO:0000313" key="1">
    <source>
        <dbReference type="EMBL" id="EGP82282.1"/>
    </source>
</evidence>
<protein>
    <submittedName>
        <fullName evidence="1">Uncharacterized protein</fullName>
    </submittedName>
</protein>
<evidence type="ECO:0000313" key="2">
    <source>
        <dbReference type="Proteomes" id="UP000008062"/>
    </source>
</evidence>
<dbReference type="InParanoid" id="F9XR14"/>
<name>F9XR14_ZYMTI</name>
<feature type="non-terminal residue" evidence="1">
    <location>
        <position position="1"/>
    </location>
</feature>
<proteinExistence type="predicted"/>
<dbReference type="AlphaFoldDB" id="F9XR14"/>
<dbReference type="GeneID" id="13400345"/>
<sequence length="64" mass="6955">RIVLPLGSSPGIGRERKLLPGWNRSGLVARSDKTLSSASNTLGSARRKIECTFCKSSFPCLFCK</sequence>
<dbReference type="Proteomes" id="UP000008062">
    <property type="component" value="Chromosome 15"/>
</dbReference>
<organism evidence="1 2">
    <name type="scientific">Zymoseptoria tritici (strain CBS 115943 / IPO323)</name>
    <name type="common">Speckled leaf blotch fungus</name>
    <name type="synonym">Septoria tritici</name>
    <dbReference type="NCBI Taxonomy" id="336722"/>
    <lineage>
        <taxon>Eukaryota</taxon>
        <taxon>Fungi</taxon>
        <taxon>Dikarya</taxon>
        <taxon>Ascomycota</taxon>
        <taxon>Pezizomycotina</taxon>
        <taxon>Dothideomycetes</taxon>
        <taxon>Dothideomycetidae</taxon>
        <taxon>Mycosphaerellales</taxon>
        <taxon>Mycosphaerellaceae</taxon>
        <taxon>Zymoseptoria</taxon>
    </lineage>
</organism>
<keyword evidence="2" id="KW-1185">Reference proteome</keyword>
<reference evidence="1 2" key="1">
    <citation type="journal article" date="2011" name="PLoS Genet.">
        <title>Finished genome of the fungal wheat pathogen Mycosphaerella graminicola reveals dispensome structure, chromosome plasticity, and stealth pathogenesis.</title>
        <authorList>
            <person name="Goodwin S.B."/>
            <person name="Ben M'barek S."/>
            <person name="Dhillon B."/>
            <person name="Wittenberg A.H.J."/>
            <person name="Crane C.F."/>
            <person name="Hane J.K."/>
            <person name="Foster A.J."/>
            <person name="Van der Lee T.A.J."/>
            <person name="Grimwood J."/>
            <person name="Aerts A."/>
            <person name="Antoniw J."/>
            <person name="Bailey A."/>
            <person name="Bluhm B."/>
            <person name="Bowler J."/>
            <person name="Bristow J."/>
            <person name="van der Burgt A."/>
            <person name="Canto-Canche B."/>
            <person name="Churchill A.C.L."/>
            <person name="Conde-Ferraez L."/>
            <person name="Cools H.J."/>
            <person name="Coutinho P.M."/>
            <person name="Csukai M."/>
            <person name="Dehal P."/>
            <person name="De Wit P."/>
            <person name="Donzelli B."/>
            <person name="van de Geest H.C."/>
            <person name="van Ham R.C.H.J."/>
            <person name="Hammond-Kosack K.E."/>
            <person name="Henrissat B."/>
            <person name="Kilian A."/>
            <person name="Kobayashi A.K."/>
            <person name="Koopmann E."/>
            <person name="Kourmpetis Y."/>
            <person name="Kuzniar A."/>
            <person name="Lindquist E."/>
            <person name="Lombard V."/>
            <person name="Maliepaard C."/>
            <person name="Martins N."/>
            <person name="Mehrabi R."/>
            <person name="Nap J.P.H."/>
            <person name="Ponomarenko A."/>
            <person name="Rudd J.J."/>
            <person name="Salamov A."/>
            <person name="Schmutz J."/>
            <person name="Schouten H.J."/>
            <person name="Shapiro H."/>
            <person name="Stergiopoulos I."/>
            <person name="Torriani S.F.F."/>
            <person name="Tu H."/>
            <person name="de Vries R.P."/>
            <person name="Waalwijk C."/>
            <person name="Ware S.B."/>
            <person name="Wiebenga A."/>
            <person name="Zwiers L.-H."/>
            <person name="Oliver R.P."/>
            <person name="Grigoriev I.V."/>
            <person name="Kema G.H.J."/>
        </authorList>
    </citation>
    <scope>NUCLEOTIDE SEQUENCE [LARGE SCALE GENOMIC DNA]</scope>
    <source>
        <strain evidence="2">CBS 115943 / IPO323</strain>
    </source>
</reference>
<accession>F9XR14</accession>
<dbReference type="RefSeq" id="XP_003847306.1">
    <property type="nucleotide sequence ID" value="XM_003847258.1"/>
</dbReference>
<gene>
    <name evidence="1" type="ORF">MYCGRDRAFT_51685</name>
</gene>
<dbReference type="KEGG" id="ztr:MYCGRDRAFT_51685"/>
<dbReference type="EMBL" id="CM001210">
    <property type="protein sequence ID" value="EGP82282.1"/>
    <property type="molecule type" value="Genomic_DNA"/>
</dbReference>
<dbReference type="HOGENOM" id="CLU_2874126_0_0_1"/>